<dbReference type="Proteomes" id="UP000826234">
    <property type="component" value="Unassembled WGS sequence"/>
</dbReference>
<dbReference type="InterPro" id="IPR000372">
    <property type="entry name" value="LRRNT"/>
</dbReference>
<dbReference type="SMART" id="SM00369">
    <property type="entry name" value="LRR_TYP"/>
    <property type="match status" value="5"/>
</dbReference>
<evidence type="ECO:0000259" key="7">
    <source>
        <dbReference type="SMART" id="SM00082"/>
    </source>
</evidence>
<dbReference type="Pfam" id="PF13855">
    <property type="entry name" value="LRR_8"/>
    <property type="match status" value="1"/>
</dbReference>
<dbReference type="SMART" id="SM00082">
    <property type="entry name" value="LRRCT"/>
    <property type="match status" value="1"/>
</dbReference>
<dbReference type="PANTHER" id="PTHR24366:SF96">
    <property type="entry name" value="LEUCINE RICH REPEAT CONTAINING 53"/>
    <property type="match status" value="1"/>
</dbReference>
<evidence type="ECO:0000256" key="2">
    <source>
        <dbReference type="ARBA" id="ARBA00022729"/>
    </source>
</evidence>
<dbReference type="SMART" id="SM00013">
    <property type="entry name" value="LRRNT"/>
    <property type="match status" value="1"/>
</dbReference>
<evidence type="ECO:0000256" key="1">
    <source>
        <dbReference type="ARBA" id="ARBA00022614"/>
    </source>
</evidence>
<feature type="region of interest" description="Disordered" evidence="4">
    <location>
        <begin position="444"/>
        <end position="473"/>
    </location>
</feature>
<evidence type="ECO:0000256" key="3">
    <source>
        <dbReference type="ARBA" id="ARBA00022737"/>
    </source>
</evidence>
<feature type="compositionally biased region" description="Basic and acidic residues" evidence="4">
    <location>
        <begin position="39"/>
        <end position="48"/>
    </location>
</feature>
<dbReference type="PANTHER" id="PTHR24366">
    <property type="entry name" value="IG(IMMUNOGLOBULIN) AND LRR(LEUCINE RICH REPEAT) DOMAINS"/>
    <property type="match status" value="1"/>
</dbReference>
<dbReference type="InterPro" id="IPR001611">
    <property type="entry name" value="Leu-rich_rpt"/>
</dbReference>
<dbReference type="EMBL" id="JAIPUX010005291">
    <property type="protein sequence ID" value="KAH0615637.1"/>
    <property type="molecule type" value="Genomic_DNA"/>
</dbReference>
<feature type="domain" description="LRRNT" evidence="6">
    <location>
        <begin position="122"/>
        <end position="154"/>
    </location>
</feature>
<comment type="caution">
    <text evidence="8">The sequence shown here is derived from an EMBL/GenBank/DDBJ whole genome shotgun (WGS) entry which is preliminary data.</text>
</comment>
<keyword evidence="9" id="KW-1185">Reference proteome</keyword>
<gene>
    <name evidence="8" type="ORF">JD844_005098</name>
</gene>
<evidence type="ECO:0000313" key="9">
    <source>
        <dbReference type="Proteomes" id="UP000826234"/>
    </source>
</evidence>
<organism evidence="8 9">
    <name type="scientific">Phrynosoma platyrhinos</name>
    <name type="common">Desert horned lizard</name>
    <dbReference type="NCBI Taxonomy" id="52577"/>
    <lineage>
        <taxon>Eukaryota</taxon>
        <taxon>Metazoa</taxon>
        <taxon>Chordata</taxon>
        <taxon>Craniata</taxon>
        <taxon>Vertebrata</taxon>
        <taxon>Euteleostomi</taxon>
        <taxon>Lepidosauria</taxon>
        <taxon>Squamata</taxon>
        <taxon>Bifurcata</taxon>
        <taxon>Unidentata</taxon>
        <taxon>Episquamata</taxon>
        <taxon>Toxicofera</taxon>
        <taxon>Iguania</taxon>
        <taxon>Phrynosomatidae</taxon>
        <taxon>Phrynosomatinae</taxon>
        <taxon>Phrynosoma</taxon>
    </lineage>
</organism>
<evidence type="ECO:0000259" key="6">
    <source>
        <dbReference type="SMART" id="SM00013"/>
    </source>
</evidence>
<proteinExistence type="predicted"/>
<protein>
    <submittedName>
        <fullName evidence="8">Uncharacterized protein</fullName>
    </submittedName>
</protein>
<feature type="region of interest" description="Disordered" evidence="4">
    <location>
        <begin position="30"/>
        <end position="57"/>
    </location>
</feature>
<dbReference type="Gene3D" id="3.80.10.10">
    <property type="entry name" value="Ribonuclease Inhibitor"/>
    <property type="match status" value="1"/>
</dbReference>
<name>A0ABQ7SE80_PHRPL</name>
<feature type="domain" description="LRRCT" evidence="7">
    <location>
        <begin position="280"/>
        <end position="333"/>
    </location>
</feature>
<dbReference type="SUPFAM" id="SSF52058">
    <property type="entry name" value="L domain-like"/>
    <property type="match status" value="1"/>
</dbReference>
<dbReference type="InterPro" id="IPR000483">
    <property type="entry name" value="Cys-rich_flank_reg_C"/>
</dbReference>
<keyword evidence="2" id="KW-0732">Signal</keyword>
<keyword evidence="3" id="KW-0677">Repeat</keyword>
<dbReference type="InterPro" id="IPR032675">
    <property type="entry name" value="LRR_dom_sf"/>
</dbReference>
<keyword evidence="1" id="KW-0433">Leucine-rich repeat</keyword>
<keyword evidence="5" id="KW-1133">Transmembrane helix</keyword>
<sequence>MQSQEDPFPGSPQAKWMILPGEHESLLVPGLPGMTGSLGEDRASHEEVDPGSQGRESQLLRPPLCLLQRLYGVAFMAWYCRDRPLLLPAAGSDVPSRRRPQGPSLAIFTVVLLLPLSCFASGCPEVCSCSTGEVNCMEHRLRFVPDGLPANATAILLDYNRISTLRNRTFVAQNALLRLSLRSNLLVNIHRQALAGLSQLQELDLSGNYLSLLQPETFLPVPSLRELNLGNNRLLRLEPELMGALPRLQSLSVEGNALASLGPGVFENLPSLLSLKLGDNPWACSCGIQPLFQWLVENMDKVPEVNAVSCKRPPYLSHRPIISLGNGSFARCQEPWLHPQDYAFFLLIGPSTFLTSICVCILTGLLAVAYRRMAKVPHIQPGSLARFPMDQGAHLLWLARHPSPSVLLPTVPAAGQDHRAQTDRRHRALAWAMASPLARRLWRGRETTSPFTNDRQRGRQGRGQGQRTLLSSGEEQQFLVGRTISARARELNMRYITKTFSPAEVPVEIDMEGYVHGNPVRLRERAAYPRPGRRAIRDHHPCVCRCRKEKRPETTSSGR</sequence>
<feature type="transmembrane region" description="Helical" evidence="5">
    <location>
        <begin position="342"/>
        <end position="370"/>
    </location>
</feature>
<evidence type="ECO:0000313" key="8">
    <source>
        <dbReference type="EMBL" id="KAH0615637.1"/>
    </source>
</evidence>
<accession>A0ABQ7SE80</accession>
<reference evidence="8 9" key="1">
    <citation type="journal article" date="2022" name="Gigascience">
        <title>A chromosome-level genome assembly and annotation of the desert horned lizard, Phrynosoma platyrhinos, provides insight into chromosomal rearrangements among reptiles.</title>
        <authorList>
            <person name="Koochekian N."/>
            <person name="Ascanio A."/>
            <person name="Farleigh K."/>
            <person name="Card D.C."/>
            <person name="Schield D.R."/>
            <person name="Castoe T.A."/>
            <person name="Jezkova T."/>
        </authorList>
    </citation>
    <scope>NUCLEOTIDE SEQUENCE [LARGE SCALE GENOMIC DNA]</scope>
    <source>
        <strain evidence="8">NK-2021</strain>
    </source>
</reference>
<keyword evidence="5" id="KW-0812">Transmembrane</keyword>
<evidence type="ECO:0000256" key="4">
    <source>
        <dbReference type="SAM" id="MobiDB-lite"/>
    </source>
</evidence>
<dbReference type="PROSITE" id="PS51450">
    <property type="entry name" value="LRR"/>
    <property type="match status" value="1"/>
</dbReference>
<evidence type="ECO:0000256" key="5">
    <source>
        <dbReference type="SAM" id="Phobius"/>
    </source>
</evidence>
<keyword evidence="5" id="KW-0472">Membrane</keyword>
<dbReference type="InterPro" id="IPR003591">
    <property type="entry name" value="Leu-rich_rpt_typical-subtyp"/>
</dbReference>